<organism evidence="5 6">
    <name type="scientific">Aspergillus brasiliensis</name>
    <dbReference type="NCBI Taxonomy" id="319629"/>
    <lineage>
        <taxon>Eukaryota</taxon>
        <taxon>Fungi</taxon>
        <taxon>Dikarya</taxon>
        <taxon>Ascomycota</taxon>
        <taxon>Pezizomycotina</taxon>
        <taxon>Eurotiomycetes</taxon>
        <taxon>Eurotiomycetidae</taxon>
        <taxon>Eurotiales</taxon>
        <taxon>Aspergillaceae</taxon>
        <taxon>Aspergillus</taxon>
        <taxon>Aspergillus subgen. Circumdati</taxon>
    </lineage>
</organism>
<evidence type="ECO:0000256" key="3">
    <source>
        <dbReference type="PROSITE-ProRule" id="PRU01022"/>
    </source>
</evidence>
<evidence type="ECO:0000313" key="6">
    <source>
        <dbReference type="Proteomes" id="UP001143548"/>
    </source>
</evidence>
<dbReference type="InterPro" id="IPR013705">
    <property type="entry name" value="Sterol_MeTrfase_C"/>
</dbReference>
<dbReference type="PROSITE" id="PS51685">
    <property type="entry name" value="SAM_MT_ERG6_SMT"/>
    <property type="match status" value="1"/>
</dbReference>
<accession>A0A9W5YZU3</accession>
<evidence type="ECO:0000256" key="2">
    <source>
        <dbReference type="ARBA" id="ARBA00038188"/>
    </source>
</evidence>
<evidence type="ECO:0000313" key="5">
    <source>
        <dbReference type="EMBL" id="GKZ26550.1"/>
    </source>
</evidence>
<dbReference type="PANTHER" id="PTHR44068">
    <property type="entry name" value="ZGC:194242"/>
    <property type="match status" value="1"/>
</dbReference>
<proteinExistence type="inferred from homology"/>
<dbReference type="InterPro" id="IPR041698">
    <property type="entry name" value="Methyltransf_25"/>
</dbReference>
<keyword evidence="3" id="KW-0949">S-adenosyl-L-methionine</keyword>
<dbReference type="GO" id="GO:0032259">
    <property type="term" value="P:methylation"/>
    <property type="evidence" value="ECO:0007669"/>
    <property type="project" value="UniProtKB-KW"/>
</dbReference>
<evidence type="ECO:0000256" key="1">
    <source>
        <dbReference type="ARBA" id="ARBA00022679"/>
    </source>
</evidence>
<keyword evidence="3" id="KW-0489">Methyltransferase</keyword>
<name>A0A9W5YZU3_9EURO</name>
<dbReference type="EMBL" id="BROQ01000151">
    <property type="protein sequence ID" value="GKZ26550.1"/>
    <property type="molecule type" value="Genomic_DNA"/>
</dbReference>
<reference evidence="5" key="1">
    <citation type="submission" date="2022-07" db="EMBL/GenBank/DDBJ databases">
        <title>Taxonomy of Aspergillus series Nigri: significant species reduction supported by multi-species coalescent approaches.</title>
        <authorList>
            <person name="Bian C."/>
            <person name="Kusuya Y."/>
            <person name="Sklenar F."/>
            <person name="D'hooge E."/>
            <person name="Yaguchi T."/>
            <person name="Takahashi H."/>
            <person name="Hubka V."/>
        </authorList>
    </citation>
    <scope>NUCLEOTIDE SEQUENCE</scope>
    <source>
        <strain evidence="5">CBS 733.88</strain>
    </source>
</reference>
<comment type="similarity">
    <text evidence="2 3">Belongs to the class I-like SAM-binding methyltransferase superfamily. Erg6/SMT family.</text>
</comment>
<dbReference type="InterPro" id="IPR030384">
    <property type="entry name" value="MeTrfase_SMT"/>
</dbReference>
<dbReference type="GO" id="GO:0006696">
    <property type="term" value="P:ergosterol biosynthetic process"/>
    <property type="evidence" value="ECO:0007669"/>
    <property type="project" value="TreeGrafter"/>
</dbReference>
<keyword evidence="1 3" id="KW-0808">Transferase</keyword>
<dbReference type="SUPFAM" id="SSF53335">
    <property type="entry name" value="S-adenosyl-L-methionine-dependent methyltransferases"/>
    <property type="match status" value="1"/>
</dbReference>
<dbReference type="PANTHER" id="PTHR44068:SF1">
    <property type="entry name" value="HYPOTHETICAL LOC100005854"/>
    <property type="match status" value="1"/>
</dbReference>
<dbReference type="AlphaFoldDB" id="A0A9W5YZU3"/>
<gene>
    <name evidence="5" type="ORF">AbraCBS73388_002794</name>
</gene>
<evidence type="ECO:0000259" key="4">
    <source>
        <dbReference type="PROSITE" id="PS51685"/>
    </source>
</evidence>
<dbReference type="Pfam" id="PF13649">
    <property type="entry name" value="Methyltransf_25"/>
    <property type="match status" value="1"/>
</dbReference>
<protein>
    <submittedName>
        <fullName evidence="5">Delta(24)-sterol C-methyltransferase</fullName>
    </submittedName>
</protein>
<dbReference type="GO" id="GO:0005783">
    <property type="term" value="C:endoplasmic reticulum"/>
    <property type="evidence" value="ECO:0007669"/>
    <property type="project" value="TreeGrafter"/>
</dbReference>
<dbReference type="InterPro" id="IPR050447">
    <property type="entry name" value="Erg6_SMT_methyltransf"/>
</dbReference>
<sequence length="393" mass="44638">MAPDTHYHDKYDAAFTEQLHGTSGKAEGILAMRKDFRTHRVVLQEYFRYFAKSIIEGGDKQAQEKVRPLVSRKGSRRANDWLQKRQSEYATMVKLFYHLATDFYEFGWCKSLHFCRFSHDEAFLQAIARHEHYLAYSIGIKEGMSVLDVGCGLGGPAREIAQFTNAHITGLNNNDYQIEKARRYTMQSGLQDKVSYHRGNFLQMDFEEATFDAAYAIEATLHAPTLEQVYSEIYRVLKPGGVFGVYEWLLTEKYDEENAEHRRLALGIRQGNGIPKLFTVSQGLAAMKAAGFELVHHEDLAHRPCTAPWYYPLDITLWNARRYGDLISYALMSKWGRIASHYLTVGLEAIRVVPKGTTAVGNSLDLGGDCLVEAGKQDIITPMYLMLGRKPAV</sequence>
<dbReference type="CDD" id="cd02440">
    <property type="entry name" value="AdoMet_MTases"/>
    <property type="match status" value="1"/>
</dbReference>
<dbReference type="Pfam" id="PF08498">
    <property type="entry name" value="Sterol_MT_C"/>
    <property type="match status" value="1"/>
</dbReference>
<dbReference type="Gene3D" id="3.40.50.150">
    <property type="entry name" value="Vaccinia Virus protein VP39"/>
    <property type="match status" value="1"/>
</dbReference>
<dbReference type="Proteomes" id="UP001143548">
    <property type="component" value="Unassembled WGS sequence"/>
</dbReference>
<dbReference type="GO" id="GO:0003838">
    <property type="term" value="F:sterol 24-C-methyltransferase activity"/>
    <property type="evidence" value="ECO:0007669"/>
    <property type="project" value="TreeGrafter"/>
</dbReference>
<dbReference type="InterPro" id="IPR029063">
    <property type="entry name" value="SAM-dependent_MTases_sf"/>
</dbReference>
<feature type="domain" description="SAM-dependent methyltransferase Erg6/SMT-type" evidence="4">
    <location>
        <begin position="96"/>
        <end position="391"/>
    </location>
</feature>
<comment type="caution">
    <text evidence="5">The sequence shown here is derived from an EMBL/GenBank/DDBJ whole genome shotgun (WGS) entry which is preliminary data.</text>
</comment>